<dbReference type="Proteomes" id="UP000063229">
    <property type="component" value="Chromosome"/>
</dbReference>
<dbReference type="Gene3D" id="3.90.176.10">
    <property type="entry name" value="Toxin ADP-ribosyltransferase, Chain A, domain 1"/>
    <property type="match status" value="1"/>
</dbReference>
<sequence>MPINLTNHRLSVSLDDKITSNDKKIKTLNTQIKAVNNSLGDISKELRLEKFKIAYLTQLRENLDTVKNKNPAKQTVYLHSSRGKGDHFSHHKGLAVRLHLGDKGYAQAVDNLKDSGITLNSGAGKKIAVADMRHHIDLALKIHTKEIASLEIKKAESTKEEQALNEQKKALGALSEELQEQRNRPEDLKRGVLKLWGSNCGAAYINGLCRAKVSTLRPEAASKKPGLAEVTCFYQNSDNNSHINSFSQKAIKQVEKVLELNDEILLQVMDTALTEPSGTKAYFRGASLPDNEIQKYQDAYNSALPIESSFFMAVTPEKKDARPFAEGKYSSHKDRPVMFTVIGNPFTADSAYEQESLFKPGSQFKVISIDTRSPTASIVLSEADRRSTRAILV</sequence>
<accession>A0A0X1T2F6</accession>
<evidence type="ECO:0000313" key="1">
    <source>
        <dbReference type="EMBL" id="AMB86230.1"/>
    </source>
</evidence>
<dbReference type="EMBL" id="CP014135">
    <property type="protein sequence ID" value="AMB86230.1"/>
    <property type="molecule type" value="Genomic_DNA"/>
</dbReference>
<dbReference type="KEGG" id="pagb:AWM79_13330"/>
<proteinExistence type="predicted"/>
<dbReference type="STRING" id="46677.AWM79_13330"/>
<dbReference type="RefSeq" id="WP_060783050.1">
    <property type="nucleotide sequence ID" value="NZ_CP014135.1"/>
</dbReference>
<protein>
    <recommendedName>
        <fullName evidence="3">NAD(+)--protein-arginine ADP-ribosyltransferase</fullName>
    </recommendedName>
</protein>
<keyword evidence="2" id="KW-1185">Reference proteome</keyword>
<dbReference type="AlphaFoldDB" id="A0A0X1T2F6"/>
<reference evidence="1 2" key="1">
    <citation type="submission" date="2016-01" db="EMBL/GenBank/DDBJ databases">
        <authorList>
            <person name="McClelland M."/>
            <person name="Jain A."/>
            <person name="Saraogi P."/>
            <person name="Mendelson R."/>
            <person name="Westerman R."/>
            <person name="SanMiguel P."/>
            <person name="Csonka L."/>
        </authorList>
    </citation>
    <scope>NUCLEOTIDE SEQUENCE [LARGE SCALE GENOMIC DNA]</scope>
    <source>
        <strain evidence="1 2">NCPPB 2472</strain>
    </source>
</reference>
<gene>
    <name evidence="1" type="ORF">AWM79_13330</name>
</gene>
<evidence type="ECO:0008006" key="3">
    <source>
        <dbReference type="Google" id="ProtNLM"/>
    </source>
</evidence>
<name>A0A0X1T2F6_PSEAA</name>
<evidence type="ECO:0000313" key="2">
    <source>
        <dbReference type="Proteomes" id="UP000063229"/>
    </source>
</evidence>
<organism evidence="1 2">
    <name type="scientific">Pseudomonas agarici</name>
    <dbReference type="NCBI Taxonomy" id="46677"/>
    <lineage>
        <taxon>Bacteria</taxon>
        <taxon>Pseudomonadati</taxon>
        <taxon>Pseudomonadota</taxon>
        <taxon>Gammaproteobacteria</taxon>
        <taxon>Pseudomonadales</taxon>
        <taxon>Pseudomonadaceae</taxon>
        <taxon>Pseudomonas</taxon>
    </lineage>
</organism>